<gene>
    <name evidence="1" type="ORF">SAMN04489812_1474</name>
</gene>
<protein>
    <submittedName>
        <fullName evidence="1">Predicted dehydrogenase</fullName>
    </submittedName>
</protein>
<proteinExistence type="predicted"/>
<dbReference type="OrthoDB" id="9792085at2"/>
<organism evidence="1 2">
    <name type="scientific">Microlunatus soli</name>
    <dbReference type="NCBI Taxonomy" id="630515"/>
    <lineage>
        <taxon>Bacteria</taxon>
        <taxon>Bacillati</taxon>
        <taxon>Actinomycetota</taxon>
        <taxon>Actinomycetes</taxon>
        <taxon>Propionibacteriales</taxon>
        <taxon>Propionibacteriaceae</taxon>
        <taxon>Microlunatus</taxon>
    </lineage>
</organism>
<dbReference type="SUPFAM" id="SSF55347">
    <property type="entry name" value="Glyceraldehyde-3-phosphate dehydrogenase-like, C-terminal domain"/>
    <property type="match status" value="1"/>
</dbReference>
<dbReference type="Proteomes" id="UP000199103">
    <property type="component" value="Chromosome I"/>
</dbReference>
<evidence type="ECO:0000313" key="1">
    <source>
        <dbReference type="EMBL" id="SDS29648.1"/>
    </source>
</evidence>
<name>A0A1H1R1M2_9ACTN</name>
<sequence>MLDRQRRPHRVLVLDGSPEGTAVDRPAAALLAGLDAHPAFELVTPGASTSWDPDQAQRQRVDLVVIAGPPAVRRDLINAVLGETALRDKITVLAAPVGARTADHPTADRLIPLYPQRYAPALRPAAAAVAGGRIGLPWSIQVDHLVSSDGPADSDDLIDQAAGVVDAVLHVLRLPVRTVYVPAGRAGIEQTLTVQCDHDHGVLSTIMVGRVPGLPGDSGFGDPVIRNRYRIAGSHGEVLVDGLRPQVRLTRATGRSARWDGPTALSGLLDAVAAGAGIPARSDIIAVQQVLDAARQSIRIGGPVDVSTES</sequence>
<reference evidence="1 2" key="1">
    <citation type="submission" date="2016-10" db="EMBL/GenBank/DDBJ databases">
        <authorList>
            <person name="de Groot N.N."/>
        </authorList>
    </citation>
    <scope>NUCLEOTIDE SEQUENCE [LARGE SCALE GENOMIC DNA]</scope>
    <source>
        <strain evidence="1 2">DSM 21800</strain>
    </source>
</reference>
<dbReference type="RefSeq" id="WP_157683272.1">
    <property type="nucleotide sequence ID" value="NZ_LT629772.1"/>
</dbReference>
<dbReference type="Gene3D" id="3.30.360.10">
    <property type="entry name" value="Dihydrodipicolinate Reductase, domain 2"/>
    <property type="match status" value="1"/>
</dbReference>
<dbReference type="STRING" id="630515.SAMN04489812_1474"/>
<keyword evidence="2" id="KW-1185">Reference proteome</keyword>
<dbReference type="AlphaFoldDB" id="A0A1H1R1M2"/>
<evidence type="ECO:0000313" key="2">
    <source>
        <dbReference type="Proteomes" id="UP000199103"/>
    </source>
</evidence>
<dbReference type="EMBL" id="LT629772">
    <property type="protein sequence ID" value="SDS29648.1"/>
    <property type="molecule type" value="Genomic_DNA"/>
</dbReference>
<accession>A0A1H1R1M2</accession>